<feature type="chain" id="PRO_5011580886" evidence="2">
    <location>
        <begin position="33"/>
        <end position="450"/>
    </location>
</feature>
<evidence type="ECO:0000313" key="4">
    <source>
        <dbReference type="Proteomes" id="UP000198704"/>
    </source>
</evidence>
<proteinExistence type="predicted"/>
<dbReference type="EMBL" id="FNHS01000003">
    <property type="protein sequence ID" value="SDM78417.1"/>
    <property type="molecule type" value="Genomic_DNA"/>
</dbReference>
<keyword evidence="4" id="KW-1185">Reference proteome</keyword>
<feature type="region of interest" description="Disordered" evidence="1">
    <location>
        <begin position="33"/>
        <end position="61"/>
    </location>
</feature>
<dbReference type="OrthoDB" id="235878at2"/>
<evidence type="ECO:0000256" key="1">
    <source>
        <dbReference type="SAM" id="MobiDB-lite"/>
    </source>
</evidence>
<dbReference type="Pfam" id="PF07642">
    <property type="entry name" value="BBP2"/>
    <property type="match status" value="1"/>
</dbReference>
<protein>
    <submittedName>
        <fullName evidence="3">Putative beta-barrel porin-2, OmpL-like. bbp2</fullName>
    </submittedName>
</protein>
<dbReference type="InterPro" id="IPR011486">
    <property type="entry name" value="BBP2"/>
</dbReference>
<dbReference type="RefSeq" id="WP_091714460.1">
    <property type="nucleotide sequence ID" value="NZ_FNHS01000003.1"/>
</dbReference>
<reference evidence="4" key="1">
    <citation type="submission" date="2016-10" db="EMBL/GenBank/DDBJ databases">
        <authorList>
            <person name="Varghese N."/>
            <person name="Submissions S."/>
        </authorList>
    </citation>
    <scope>NUCLEOTIDE SEQUENCE [LARGE SCALE GENOMIC DNA]</scope>
    <source>
        <strain evidence="4">BL47</strain>
    </source>
</reference>
<feature type="signal peptide" evidence="2">
    <location>
        <begin position="1"/>
        <end position="32"/>
    </location>
</feature>
<keyword evidence="2" id="KW-0732">Signal</keyword>
<dbReference type="AlphaFoldDB" id="A0A1G9W2I1"/>
<dbReference type="Proteomes" id="UP000198704">
    <property type="component" value="Unassembled WGS sequence"/>
</dbReference>
<evidence type="ECO:0000313" key="3">
    <source>
        <dbReference type="EMBL" id="SDM78417.1"/>
    </source>
</evidence>
<dbReference type="STRING" id="582672.SAMN05216360_103362"/>
<organism evidence="3 4">
    <name type="scientific">Methylobacterium phyllostachyos</name>
    <dbReference type="NCBI Taxonomy" id="582672"/>
    <lineage>
        <taxon>Bacteria</taxon>
        <taxon>Pseudomonadati</taxon>
        <taxon>Pseudomonadota</taxon>
        <taxon>Alphaproteobacteria</taxon>
        <taxon>Hyphomicrobiales</taxon>
        <taxon>Methylobacteriaceae</taxon>
        <taxon>Methylobacterium</taxon>
    </lineage>
</organism>
<evidence type="ECO:0000256" key="2">
    <source>
        <dbReference type="SAM" id="SignalP"/>
    </source>
</evidence>
<sequence>MLFRHIHCRTGSRLSALGLALLIGACPQIAKADPPSSAPDLPVGGQKSNPPGPTPSATTPVPTLPAPFSAAWYDTIHFGTQVVGGFVLNPQQSGNSLQFGQLMTDRANIPLLNQLQVTVERVIDPAQTDYDFGFSFQALYGSDARYLHYPGQFDRLLGDRNQLVVRTATVSAHLPWLTDGGLDVKAGEYGSPVGYEAYDPALSPFFSHSYIFAWGVPGFHTGLLSTLHVNATLDFWAGVDTGANTGLGYRLGDNNRSGAGVVGIGLNGLLDGKLTVLAISHIGSETPTRFSVTADRDTRYYNDLVLSYKASDTLSFVSELNYVRDTAINAQAYGIANYMSWVINPDVTFNLRGEVWRDEKGYFVAGFPNSLDPLRALVGLPNTAFVLDAPGPVTYSEVTVGVTYKPKVEGPVAFAVRPELRYDHVDGARAFNRQRDRNALTAAMDIILSF</sequence>
<name>A0A1G9W2I1_9HYPH</name>
<gene>
    <name evidence="3" type="ORF">SAMN05216360_103362</name>
</gene>
<accession>A0A1G9W2I1</accession>
<dbReference type="PROSITE" id="PS51257">
    <property type="entry name" value="PROKAR_LIPOPROTEIN"/>
    <property type="match status" value="1"/>
</dbReference>